<feature type="region of interest" description="Disordered" evidence="1">
    <location>
        <begin position="1046"/>
        <end position="1086"/>
    </location>
</feature>
<feature type="region of interest" description="Disordered" evidence="1">
    <location>
        <begin position="1"/>
        <end position="25"/>
    </location>
</feature>
<evidence type="ECO:0000256" key="1">
    <source>
        <dbReference type="SAM" id="MobiDB-lite"/>
    </source>
</evidence>
<feature type="compositionally biased region" description="Polar residues" evidence="1">
    <location>
        <begin position="753"/>
        <end position="770"/>
    </location>
</feature>
<accession>A0AA85J433</accession>
<feature type="compositionally biased region" description="Basic and acidic residues" evidence="1">
    <location>
        <begin position="1501"/>
        <end position="1514"/>
    </location>
</feature>
<feature type="region of interest" description="Disordered" evidence="1">
    <location>
        <begin position="997"/>
        <end position="1031"/>
    </location>
</feature>
<evidence type="ECO:0000313" key="3">
    <source>
        <dbReference type="WBParaSite" id="TREG1_12910.1"/>
    </source>
</evidence>
<feature type="compositionally biased region" description="Low complexity" evidence="1">
    <location>
        <begin position="1459"/>
        <end position="1486"/>
    </location>
</feature>
<feature type="compositionally biased region" description="Basic and acidic residues" evidence="1">
    <location>
        <begin position="1422"/>
        <end position="1434"/>
    </location>
</feature>
<feature type="region of interest" description="Disordered" evidence="1">
    <location>
        <begin position="53"/>
        <end position="78"/>
    </location>
</feature>
<protein>
    <submittedName>
        <fullName evidence="3">Uncharacterized protein</fullName>
    </submittedName>
</protein>
<dbReference type="Proteomes" id="UP000050795">
    <property type="component" value="Unassembled WGS sequence"/>
</dbReference>
<feature type="compositionally biased region" description="Polar residues" evidence="1">
    <location>
        <begin position="1074"/>
        <end position="1086"/>
    </location>
</feature>
<evidence type="ECO:0000313" key="2">
    <source>
        <dbReference type="Proteomes" id="UP000050795"/>
    </source>
</evidence>
<feature type="region of interest" description="Disordered" evidence="1">
    <location>
        <begin position="420"/>
        <end position="447"/>
    </location>
</feature>
<feature type="region of interest" description="Disordered" evidence="1">
    <location>
        <begin position="566"/>
        <end position="606"/>
    </location>
</feature>
<feature type="compositionally biased region" description="Basic residues" evidence="1">
    <location>
        <begin position="64"/>
        <end position="78"/>
    </location>
</feature>
<feature type="region of interest" description="Disordered" evidence="1">
    <location>
        <begin position="1422"/>
        <end position="1525"/>
    </location>
</feature>
<name>A0AA85J433_TRIRE</name>
<proteinExistence type="predicted"/>
<feature type="compositionally biased region" description="Polar residues" evidence="1">
    <location>
        <begin position="1011"/>
        <end position="1031"/>
    </location>
</feature>
<feature type="compositionally biased region" description="Acidic residues" evidence="1">
    <location>
        <begin position="1515"/>
        <end position="1525"/>
    </location>
</feature>
<feature type="compositionally biased region" description="Polar residues" evidence="1">
    <location>
        <begin position="1435"/>
        <end position="1458"/>
    </location>
</feature>
<feature type="region of interest" description="Disordered" evidence="1">
    <location>
        <begin position="753"/>
        <end position="776"/>
    </location>
</feature>
<reference evidence="3" key="2">
    <citation type="submission" date="2023-11" db="UniProtKB">
        <authorList>
            <consortium name="WormBaseParasite"/>
        </authorList>
    </citation>
    <scope>IDENTIFICATION</scope>
</reference>
<sequence>MRTRHRGQKKSIVSSLGLGPRQNRHRCASDLSSTIEVKRRFAVGAQCLKSRLSSQAPSAGVARHVGRPRIRRRGSRGLRGRSRLLSSVLLDSESSDLSSNSTLHSVYATRTRNKNGLISMMGNTLSSSGRIWNSKDDESTKVCSVLSKRMTVSRGAKRGRPRFSSVFSRVPVFDRSAHSSVNPPTFLDSKCDSPVSDEPAVKCLELKDAVKCGEVKNFGCKSPTDYKLDIPSIKKDDFIFDTLPVPAKRRRGRPSLKSYSAATLKVDSPVKLSENKEHAFEDLHDSASLHSEFTKENDFTSRNLVRVSCTSSPTLLHFGATDDVLQEVLNEVNVSGFVNLPIKRTRKGLHNLSTFGKIDENHLAMSFDSASVEKIFNSICDEGNLNEELASKDLFLAMNGLLRPGVCEVWRRRREDRSKQLSRDSLGRLRPNPRPRRYSDMISQGSRNSHVDGLISLESGKLLHQSARPGIVSAARLTAAKKLIRAKSHIQGGLQISSIRSQDPDFVDELCGQKSAHLDRRTGKNALRATKMTVSVSSRTTRHPDVSHHIDWKFCYASSSKSGDVTSVSNDIQRRPHQANLTPKGKIEGVGDISPSRSIDDGSHNSELDDLKESCDIHTAETSEQSAFKSENVTDIRNNSTYFDMFGINRNSSMLLTDEQLLERQRKRRRVIAFQRKRPNERFLTYHKERQYLGKGHSRDDSSASSSTSIIDAYGRSFRQARRWFHHHPSKHMHSERMELSYDCHSRFKSRIPQESEQSVNSRGTHSVPNLSYPRVTPELIPIPETRSRPPRRSDRMCQLTLLDRLVLGLNCSVSQNEDEIHIKQLHSNELNILTQRMCRTGFFIQSLALRQNANNDAEYNIVLTFSSENEPSTRRTRCPNSLLRSKSDLCERALSCRSSSVSDETLWNKVKNQSCPKGISCLASRNACQSSPRYTNMCHLSKESNNSSSLSGYQSDSGLYMKRTARYVREFHSDSEDSDFQHQRYFEKLNLSRKTRSRVLRSPDNKLSHTHPTSGSVDKSRHTQICSSSGTSKVEIQRCQQLENDPTVSNVEASKRPTALSRISPMKEDVQDSAASEESSDIHGNSSLSFSANSCSHGLSKREANVYAAGAVQCLPFRRHSPRKVIRKVYTGSLTIPKILNRKRIPGVNTSQISGPSVTMSVTSTNSSLATSSSVSAISGTTDNSSGHSSTSTSAVAIHETQSMPMYSAANQFTMLQATATSLGIVQNPVASMEQTKVTVSTLTAIPSIISDSLSTISAKLNDGDTNSTINDPFKEAEIEVSVSLADYGDSNADHPISCVVSERVVENGCECSVITENSSGENDSVMDTPQLDVGKNVCPTETVASESDMKDDAESLTVSSDVCSTSNIPHSVISVGASHVPPFTNSMNNDEFILGTDDSHTPAKSLSASQLLKLKRLHDETGRSVCRRDSRSHCSSQASSIHPARTQNQSQPPESETSFTQCLQSSQFQQSQQSMQCNSSMPPSTSGTNFDSRSFPFHLNHDLSTKTNPRLEIDDDDDDDDTEDFELKNLTRVYEPSLSNSFQPTSVPTHRLTSNRFFDNNPSSLSTFQTTIPMEPQNLPFMNAHYPALIRAPRTSWPVKRPTLNPAFPTSLRLQSHCYNPVTSTVLCFPETDQSTSNRNINQSLTSPRVSAVENVSDQLFLSSKSFVSPSSPPVSTVSSEISVTTTVQSPTNVSVCSPALKRTVVHKYHSFRKILPKADRPIMLPTTPGFSVSPFGANTVGLGRFSVPKPSFGVFTSEVVTTNAVLPCEVATDGTFIMDLGATSVAGDGSSIPISRNLCATSLTLVSSSSSVLATNPASQLLKSLLERDDSRSNSVTATNTMPFTLPTIVSTTSLTSVSGSPLWNQPAHQSRGTWQLGKRAVNSAQRSPPDTPCSKLSQTNLSAAATSTTLSTPAGSSATLRTRLLEQTGCCRQRINDTHHVSPFLAFSFDMERKL</sequence>
<reference evidence="2" key="1">
    <citation type="submission" date="2022-06" db="EMBL/GenBank/DDBJ databases">
        <authorList>
            <person name="Berger JAMES D."/>
            <person name="Berger JAMES D."/>
        </authorList>
    </citation>
    <scope>NUCLEOTIDE SEQUENCE [LARGE SCALE GENOMIC DNA]</scope>
</reference>
<organism evidence="2 3">
    <name type="scientific">Trichobilharzia regenti</name>
    <name type="common">Nasal bird schistosome</name>
    <dbReference type="NCBI Taxonomy" id="157069"/>
    <lineage>
        <taxon>Eukaryota</taxon>
        <taxon>Metazoa</taxon>
        <taxon>Spiralia</taxon>
        <taxon>Lophotrochozoa</taxon>
        <taxon>Platyhelminthes</taxon>
        <taxon>Trematoda</taxon>
        <taxon>Digenea</taxon>
        <taxon>Strigeidida</taxon>
        <taxon>Schistosomatoidea</taxon>
        <taxon>Schistosomatidae</taxon>
        <taxon>Trichobilharzia</taxon>
    </lineage>
</organism>
<keyword evidence="2" id="KW-1185">Reference proteome</keyword>
<dbReference type="WBParaSite" id="TREG1_12910.1">
    <property type="protein sequence ID" value="TREG1_12910.1"/>
    <property type="gene ID" value="TREG1_12910"/>
</dbReference>